<dbReference type="PROSITE" id="PS51371">
    <property type="entry name" value="CBS"/>
    <property type="match status" value="2"/>
</dbReference>
<dbReference type="CDD" id="cd04584">
    <property type="entry name" value="CBS_pair_AcuB_like"/>
    <property type="match status" value="1"/>
</dbReference>
<accession>A0A0F7K5F2</accession>
<feature type="domain" description="CBS" evidence="3">
    <location>
        <begin position="7"/>
        <end position="63"/>
    </location>
</feature>
<dbReference type="InterPro" id="IPR046342">
    <property type="entry name" value="CBS_dom_sf"/>
</dbReference>
<feature type="domain" description="CBS" evidence="3">
    <location>
        <begin position="82"/>
        <end position="141"/>
    </location>
</feature>
<dbReference type="PANTHER" id="PTHR43080">
    <property type="entry name" value="CBS DOMAIN-CONTAINING PROTEIN CBSX3, MITOCHONDRIAL"/>
    <property type="match status" value="1"/>
</dbReference>
<keyword evidence="5" id="KW-1185">Reference proteome</keyword>
<proteinExistence type="predicted"/>
<evidence type="ECO:0000256" key="1">
    <source>
        <dbReference type="ARBA" id="ARBA00023122"/>
    </source>
</evidence>
<dbReference type="SMART" id="SM00116">
    <property type="entry name" value="CBS"/>
    <property type="match status" value="2"/>
</dbReference>
<organism evidence="4 5">
    <name type="scientific">Sedimenticola thiotaurini</name>
    <dbReference type="NCBI Taxonomy" id="1543721"/>
    <lineage>
        <taxon>Bacteria</taxon>
        <taxon>Pseudomonadati</taxon>
        <taxon>Pseudomonadota</taxon>
        <taxon>Gammaproteobacteria</taxon>
        <taxon>Chromatiales</taxon>
        <taxon>Sedimenticolaceae</taxon>
        <taxon>Sedimenticola</taxon>
    </lineage>
</organism>
<dbReference type="InterPro" id="IPR051257">
    <property type="entry name" value="Diverse_CBS-Domain"/>
</dbReference>
<evidence type="ECO:0000313" key="4">
    <source>
        <dbReference type="EMBL" id="AKH22188.1"/>
    </source>
</evidence>
<dbReference type="AlphaFoldDB" id="A0A0F7K5F2"/>
<dbReference type="SUPFAM" id="SSF54631">
    <property type="entry name" value="CBS-domain pair"/>
    <property type="match status" value="1"/>
</dbReference>
<evidence type="ECO:0000259" key="3">
    <source>
        <dbReference type="PROSITE" id="PS51371"/>
    </source>
</evidence>
<dbReference type="EMBL" id="CP011412">
    <property type="protein sequence ID" value="AKH22188.1"/>
    <property type="molecule type" value="Genomic_DNA"/>
</dbReference>
<dbReference type="Pfam" id="PF00571">
    <property type="entry name" value="CBS"/>
    <property type="match status" value="2"/>
</dbReference>
<gene>
    <name evidence="4" type="ORF">AAY24_10180</name>
</gene>
<name>A0A0F7K5F2_9GAMM</name>
<protein>
    <recommendedName>
        <fullName evidence="3">CBS domain-containing protein</fullName>
    </recommendedName>
</protein>
<evidence type="ECO:0000313" key="5">
    <source>
        <dbReference type="Proteomes" id="UP000034410"/>
    </source>
</evidence>
<dbReference type="KEGG" id="seds:AAY24_10180"/>
<dbReference type="Gene3D" id="3.10.580.10">
    <property type="entry name" value="CBS-domain"/>
    <property type="match status" value="1"/>
</dbReference>
<evidence type="ECO:0000256" key="2">
    <source>
        <dbReference type="PROSITE-ProRule" id="PRU00703"/>
    </source>
</evidence>
<dbReference type="PANTHER" id="PTHR43080:SF26">
    <property type="entry name" value="REGULATORY PROTEIN"/>
    <property type="match status" value="1"/>
</dbReference>
<dbReference type="InterPro" id="IPR000644">
    <property type="entry name" value="CBS_dom"/>
</dbReference>
<dbReference type="Proteomes" id="UP000034410">
    <property type="component" value="Chromosome"/>
</dbReference>
<reference evidence="4 5" key="1">
    <citation type="journal article" date="2015" name="Genome Announc.">
        <title>Complete Genome Sequence of Sedimenticola thiotaurini Strain SIP-G1, a Polyphosphate- and Polyhydroxyalkanoate-Accumulating Sulfur-Oxidizing Gammaproteobacterium Isolated from Salt Marsh Sediments.</title>
        <authorList>
            <person name="Flood B.E."/>
            <person name="Jones D.S."/>
            <person name="Bailey J.V."/>
        </authorList>
    </citation>
    <scope>NUCLEOTIDE SEQUENCE [LARGE SCALE GENOMIC DNA]</scope>
    <source>
        <strain evidence="4 5">SIP-G1</strain>
    </source>
</reference>
<keyword evidence="1 2" id="KW-0129">CBS domain</keyword>
<sequence>MYVEQIMTRAVDTVTADMKLSHAAQVMREKSRRYLPVVDDKNHLVGLFSQKELDRAEPSAITTLSVGEVNYLTAKITVGELMVREVITCAPDTLVEDAGRLIRDRRIGNLPVIDNGELVGVVSETDILDFFLDVMGCGMDNATRIAVSLPNKARALGSLLHEINDAGGYIATVVSPVSQMSSPKRVAIVRYTAEQPQQVDETLRQQGYELINEILPHSD</sequence>